<keyword evidence="3" id="KW-1133">Transmembrane helix</keyword>
<protein>
    <submittedName>
        <fullName evidence="6">ElaB/YqjD/DUF883 family membrane-anchored ribosome-binding protein</fullName>
    </submittedName>
</protein>
<dbReference type="Proteomes" id="UP000517712">
    <property type="component" value="Unassembled WGS sequence"/>
</dbReference>
<evidence type="ECO:0000256" key="3">
    <source>
        <dbReference type="SAM" id="Phobius"/>
    </source>
</evidence>
<evidence type="ECO:0000313" key="6">
    <source>
        <dbReference type="EMBL" id="MBB5743820.1"/>
    </source>
</evidence>
<evidence type="ECO:0000256" key="2">
    <source>
        <dbReference type="SAM" id="MobiDB-lite"/>
    </source>
</evidence>
<reference evidence="6 7" key="1">
    <citation type="submission" date="2020-08" db="EMBL/GenBank/DDBJ databases">
        <title>Sequencing the genomes of 1000 actinobacteria strains.</title>
        <authorList>
            <person name="Klenk H.-P."/>
        </authorList>
    </citation>
    <scope>NUCLEOTIDE SEQUENCE [LARGE SCALE GENOMIC DNA]</scope>
    <source>
        <strain evidence="6 7">DSM 24823</strain>
    </source>
</reference>
<feature type="chain" id="PRO_5038744179" evidence="4">
    <location>
        <begin position="23"/>
        <end position="678"/>
    </location>
</feature>
<dbReference type="Gene3D" id="3.10.310.50">
    <property type="match status" value="1"/>
</dbReference>
<feature type="signal peptide" evidence="4">
    <location>
        <begin position="1"/>
        <end position="22"/>
    </location>
</feature>
<keyword evidence="3" id="KW-0812">Transmembrane</keyword>
<proteinExistence type="predicted"/>
<evidence type="ECO:0000256" key="1">
    <source>
        <dbReference type="SAM" id="Coils"/>
    </source>
</evidence>
<dbReference type="InterPro" id="IPR007621">
    <property type="entry name" value="TPM_dom"/>
</dbReference>
<comment type="caution">
    <text evidence="6">The sequence shown here is derived from an EMBL/GenBank/DDBJ whole genome shotgun (WGS) entry which is preliminary data.</text>
</comment>
<sequence>MRARFTVMVGVIAAMFASVSFASVAAATEPVTLDSGFVTDEAGVLSSGEVDAVNARLSALAEDDGGDLYVVFVDEFTAPSSSVDWADQTAIQNGLATDQYLVAVAVDAGQYAISADTEGPLSDAEIDRVVQAMENGLRAGDWDRAVIDAADAFPGQGDSGGGAVWIVVLVIAAAVVLIIVLVTRSKRKKKRTAVSTPPDPSDPYATVSDDELATRAGSALVNADDAITSSRQEVGFAIAQYGDDSAETFTKVVEAAQAKVAEAFSLKQKIDDDIPDTAEQRRAWHIQIIELCGEADDLLNDNIEAFEELRRLEADAPKALDRLRARRATAEQTLATADPALAALADTYDAAAIAPVADNPEQARRRLSLADGEIAEAEAAISRGDNGEAAFSIRTAEEAVEQSEQLVDAVTSLGAGLAAVSEQAQAAIIDLEADIAAASAMPDDQGRLTSVVARTRATIDAARERLGGASRNPQQVLDSLEQINTEMDALLGQAREAAQQAERAQRTLQQRLTQAQAQINAANDFITTRRGAIGATARTRLAEANAVYADAVAAQDTDVARATERAIRAHGLASDALTSARSEVNVFSTGGPTVVYGGGYRRDSDLSGDILGGILGGLFSGGGGGGGGGGWSSGSSSWRSSGSSRSSRSTRSSRPSSFGGGSSRSSSRSGGRSRGGRF</sequence>
<evidence type="ECO:0000256" key="4">
    <source>
        <dbReference type="SAM" id="SignalP"/>
    </source>
</evidence>
<keyword evidence="4" id="KW-0732">Signal</keyword>
<feature type="domain" description="TPM" evidence="5">
    <location>
        <begin position="38"/>
        <end position="152"/>
    </location>
</feature>
<dbReference type="AlphaFoldDB" id="A0A7W9CDW5"/>
<dbReference type="RefSeq" id="WP_184283798.1">
    <property type="nucleotide sequence ID" value="NZ_BAAAPG010000001.1"/>
</dbReference>
<keyword evidence="7" id="KW-1185">Reference proteome</keyword>
<feature type="region of interest" description="Disordered" evidence="2">
    <location>
        <begin position="625"/>
        <end position="678"/>
    </location>
</feature>
<dbReference type="Pfam" id="PF04536">
    <property type="entry name" value="TPM_phosphatase"/>
    <property type="match status" value="1"/>
</dbReference>
<accession>A0A7W9CDW5</accession>
<keyword evidence="3" id="KW-0472">Membrane</keyword>
<organism evidence="6 7">
    <name type="scientific">Microbacterium ginsengiterrae</name>
    <dbReference type="NCBI Taxonomy" id="546115"/>
    <lineage>
        <taxon>Bacteria</taxon>
        <taxon>Bacillati</taxon>
        <taxon>Actinomycetota</taxon>
        <taxon>Actinomycetes</taxon>
        <taxon>Micrococcales</taxon>
        <taxon>Microbacteriaceae</taxon>
        <taxon>Microbacterium</taxon>
    </lineage>
</organism>
<gene>
    <name evidence="6" type="ORF">HD600_002317</name>
</gene>
<evidence type="ECO:0000259" key="5">
    <source>
        <dbReference type="Pfam" id="PF04536"/>
    </source>
</evidence>
<keyword evidence="1" id="KW-0175">Coiled coil</keyword>
<dbReference type="EMBL" id="JACHMU010000001">
    <property type="protein sequence ID" value="MBB5743820.1"/>
    <property type="molecule type" value="Genomic_DNA"/>
</dbReference>
<evidence type="ECO:0000313" key="7">
    <source>
        <dbReference type="Proteomes" id="UP000517712"/>
    </source>
</evidence>
<feature type="compositionally biased region" description="Low complexity" evidence="2">
    <location>
        <begin position="633"/>
        <end position="670"/>
    </location>
</feature>
<feature type="coiled-coil region" evidence="1">
    <location>
        <begin position="480"/>
        <end position="518"/>
    </location>
</feature>
<name>A0A7W9CDW5_9MICO</name>
<feature type="transmembrane region" description="Helical" evidence="3">
    <location>
        <begin position="163"/>
        <end position="182"/>
    </location>
</feature>